<organism evidence="6 7">
    <name type="scientific">Blattamonas nauphoetae</name>
    <dbReference type="NCBI Taxonomy" id="2049346"/>
    <lineage>
        <taxon>Eukaryota</taxon>
        <taxon>Metamonada</taxon>
        <taxon>Preaxostyla</taxon>
        <taxon>Oxymonadida</taxon>
        <taxon>Blattamonas</taxon>
    </lineage>
</organism>
<dbReference type="InterPro" id="IPR044633">
    <property type="entry name" value="CstF1-like"/>
</dbReference>
<dbReference type="EMBL" id="JARBJD010000002">
    <property type="protein sequence ID" value="KAK2964455.1"/>
    <property type="molecule type" value="Genomic_DNA"/>
</dbReference>
<keyword evidence="3" id="KW-0539">Nucleus</keyword>
<evidence type="ECO:0000313" key="7">
    <source>
        <dbReference type="Proteomes" id="UP001281761"/>
    </source>
</evidence>
<dbReference type="PROSITE" id="PS50082">
    <property type="entry name" value="WD_REPEATS_2"/>
    <property type="match status" value="4"/>
</dbReference>
<dbReference type="PANTHER" id="PTHR44133:SF2">
    <property type="entry name" value="CLEAVAGE STIMULATION FACTOR SUBUNIT 1"/>
    <property type="match status" value="1"/>
</dbReference>
<comment type="subcellular location">
    <subcellularLocation>
        <location evidence="1">Nucleus</location>
    </subcellularLocation>
</comment>
<feature type="repeat" description="WD" evidence="5">
    <location>
        <begin position="201"/>
        <end position="233"/>
    </location>
</feature>
<dbReference type="SMART" id="SM00320">
    <property type="entry name" value="WD40"/>
    <property type="match status" value="5"/>
</dbReference>
<evidence type="ECO:0000256" key="2">
    <source>
        <dbReference type="ARBA" id="ARBA00022664"/>
    </source>
</evidence>
<dbReference type="InterPro" id="IPR015943">
    <property type="entry name" value="WD40/YVTN_repeat-like_dom_sf"/>
</dbReference>
<feature type="repeat" description="WD" evidence="5">
    <location>
        <begin position="111"/>
        <end position="152"/>
    </location>
</feature>
<feature type="repeat" description="WD" evidence="5">
    <location>
        <begin position="350"/>
        <end position="388"/>
    </location>
</feature>
<dbReference type="InterPro" id="IPR036322">
    <property type="entry name" value="WD40_repeat_dom_sf"/>
</dbReference>
<proteinExistence type="predicted"/>
<comment type="caution">
    <text evidence="6">The sequence shown here is derived from an EMBL/GenBank/DDBJ whole genome shotgun (WGS) entry which is preliminary data.</text>
</comment>
<feature type="repeat" description="WD" evidence="5">
    <location>
        <begin position="156"/>
        <end position="191"/>
    </location>
</feature>
<keyword evidence="7" id="KW-1185">Reference proteome</keyword>
<evidence type="ECO:0000313" key="6">
    <source>
        <dbReference type="EMBL" id="KAK2964455.1"/>
    </source>
</evidence>
<sequence length="388" mass="42833">MKAEFVDNRFLESPLNPSLSIQRVDVYNTHYIIQHQGNITALASSNNGAWVATGAKDNCVKLLSTPNLRKPSGFVFSNPLSSAISAAPASENAGGAPGSGGSLLKPIMKTFYNHDKPITALTFHPLLPFLFSAAEDKSIKFFDMTKTNQQNCCVAEINDSAIVRSMAFNPSGDFLVVGAEDPILRLYDINTRVALCDPVLTDHHHNAIRLVDFASHGRVYASTCEDGDLKIWDTTINRPVILADKLFKGRALSTMTFSKNGKYILTCPQSYTTDACLYDLRYFNELKPVVTYSHLRSKSDTAQVDRGSYPILSFSSDESHVFGSFSVNNTAPPSIHLWDTRTGRFIRTMESGHKGIITALTSTKDNCNGNWNTIITGSTDNRIRVWFN</sequence>
<evidence type="ECO:0000256" key="1">
    <source>
        <dbReference type="ARBA" id="ARBA00004123"/>
    </source>
</evidence>
<gene>
    <name evidence="6" type="ORF">BLNAU_371</name>
</gene>
<name>A0ABQ9YL18_9EUKA</name>
<dbReference type="Proteomes" id="UP001281761">
    <property type="component" value="Unassembled WGS sequence"/>
</dbReference>
<evidence type="ECO:0000256" key="3">
    <source>
        <dbReference type="ARBA" id="ARBA00023242"/>
    </source>
</evidence>
<accession>A0ABQ9YL18</accession>
<keyword evidence="2" id="KW-0507">mRNA processing</keyword>
<dbReference type="PANTHER" id="PTHR44133">
    <property type="entry name" value="CLEAVAGE STIMULATION FACTOR SUBUNIT 1"/>
    <property type="match status" value="1"/>
</dbReference>
<dbReference type="InterPro" id="IPR001680">
    <property type="entry name" value="WD40_rpt"/>
</dbReference>
<dbReference type="Gene3D" id="2.130.10.10">
    <property type="entry name" value="YVTN repeat-like/Quinoprotein amine dehydrogenase"/>
    <property type="match status" value="2"/>
</dbReference>
<dbReference type="SUPFAM" id="SSF50978">
    <property type="entry name" value="WD40 repeat-like"/>
    <property type="match status" value="1"/>
</dbReference>
<reference evidence="6 7" key="1">
    <citation type="journal article" date="2022" name="bioRxiv">
        <title>Genomics of Preaxostyla Flagellates Illuminates Evolutionary Transitions and the Path Towards Mitochondrial Loss.</title>
        <authorList>
            <person name="Novak L.V.F."/>
            <person name="Treitli S.C."/>
            <person name="Pyrih J."/>
            <person name="Halakuc P."/>
            <person name="Pipaliya S.V."/>
            <person name="Vacek V."/>
            <person name="Brzon O."/>
            <person name="Soukal P."/>
            <person name="Eme L."/>
            <person name="Dacks J.B."/>
            <person name="Karnkowska A."/>
            <person name="Elias M."/>
            <person name="Hampl V."/>
        </authorList>
    </citation>
    <scope>NUCLEOTIDE SEQUENCE [LARGE SCALE GENOMIC DNA]</scope>
    <source>
        <strain evidence="6">NAU3</strain>
        <tissue evidence="6">Gut</tissue>
    </source>
</reference>
<evidence type="ECO:0000256" key="5">
    <source>
        <dbReference type="PROSITE-ProRule" id="PRU00221"/>
    </source>
</evidence>
<dbReference type="Pfam" id="PF00400">
    <property type="entry name" value="WD40"/>
    <property type="match status" value="5"/>
</dbReference>
<protein>
    <recommendedName>
        <fullName evidence="4">Cleavage stimulation factor 50 kDa subunit</fullName>
    </recommendedName>
</protein>
<evidence type="ECO:0000256" key="4">
    <source>
        <dbReference type="ARBA" id="ARBA00029851"/>
    </source>
</evidence>
<keyword evidence="5" id="KW-0853">WD repeat</keyword>
<dbReference type="PROSITE" id="PS50294">
    <property type="entry name" value="WD_REPEATS_REGION"/>
    <property type="match status" value="2"/>
</dbReference>